<dbReference type="GO" id="GO:0016740">
    <property type="term" value="F:transferase activity"/>
    <property type="evidence" value="ECO:0007669"/>
    <property type="project" value="UniProtKB-UniRule"/>
</dbReference>
<dbReference type="FunFam" id="3.10.520.10:FF:000001">
    <property type="entry name" value="FAD:protein FMN transferase"/>
    <property type="match status" value="1"/>
</dbReference>
<evidence type="ECO:0000256" key="3">
    <source>
        <dbReference type="ARBA" id="ARBA00016337"/>
    </source>
</evidence>
<dbReference type="Pfam" id="PF02424">
    <property type="entry name" value="ApbE"/>
    <property type="match status" value="1"/>
</dbReference>
<dbReference type="GO" id="GO:0005886">
    <property type="term" value="C:plasma membrane"/>
    <property type="evidence" value="ECO:0007669"/>
    <property type="project" value="UniProtKB-SubCell"/>
</dbReference>
<dbReference type="Gene3D" id="3.10.520.10">
    <property type="entry name" value="ApbE-like domains"/>
    <property type="match status" value="1"/>
</dbReference>
<keyword evidence="14" id="KW-0449">Lipoprotein</keyword>
<sequence length="308" mass="33456">MGTYWMVRLGSVPDGFASDELRAQIEAVLEQVNDEMSTYRPDSAISRFNRAEPGTAFDLPSGFARVLGEALYWAEQTDGAFDPTAGPLVNLWGFGPGDSERTIPPPERIDQVKAGVGWQRLVYDADRARLTQPGELYLDLSGIAKGWGVDVVAEHLLSVGIEDFLVDIGGELRVSGTRPDGTLWRVGIERPAADRREAVTIVEVSDLAIATSGNYRNFFEAEGEHFSHLIDPRSGRPISHSTVSVTVAADTAAAADALATALSVMAIDEAWRFASERGLAVFWLVADEQALSERMTPAFEQLLNTGET</sequence>
<comment type="cofactor">
    <cofactor evidence="19">
        <name>Mg(2+)</name>
        <dbReference type="ChEBI" id="CHEBI:18420"/>
    </cofactor>
    <cofactor evidence="19">
        <name>Mn(2+)</name>
        <dbReference type="ChEBI" id="CHEBI:29035"/>
    </cofactor>
    <text evidence="19">Magnesium. Can also use manganese.</text>
</comment>
<evidence type="ECO:0000256" key="5">
    <source>
        <dbReference type="ARBA" id="ARBA00022519"/>
    </source>
</evidence>
<keyword evidence="5" id="KW-0997">Cell inner membrane</keyword>
<evidence type="ECO:0000256" key="19">
    <source>
        <dbReference type="PIRSR" id="PIRSR006268-2"/>
    </source>
</evidence>
<reference evidence="20 21" key="1">
    <citation type="submission" date="2020-02" db="EMBL/GenBank/DDBJ databases">
        <authorList>
            <person name="Zhang X.-Y."/>
        </authorList>
    </citation>
    <scope>NUCLEOTIDE SEQUENCE [LARGE SCALE GENOMIC DNA]</scope>
    <source>
        <strain evidence="20 21">C33</strain>
    </source>
</reference>
<comment type="catalytic activity">
    <reaction evidence="16 18">
        <text>L-threonyl-[protein] + FAD = FMN-L-threonyl-[protein] + AMP + H(+)</text>
        <dbReference type="Rhea" id="RHEA:36847"/>
        <dbReference type="Rhea" id="RHEA-COMP:11060"/>
        <dbReference type="Rhea" id="RHEA-COMP:11061"/>
        <dbReference type="ChEBI" id="CHEBI:15378"/>
        <dbReference type="ChEBI" id="CHEBI:30013"/>
        <dbReference type="ChEBI" id="CHEBI:57692"/>
        <dbReference type="ChEBI" id="CHEBI:74257"/>
        <dbReference type="ChEBI" id="CHEBI:456215"/>
        <dbReference type="EC" id="2.7.1.180"/>
    </reaction>
</comment>
<dbReference type="EMBL" id="JAAGSC010000031">
    <property type="protein sequence ID" value="NDY94726.1"/>
    <property type="molecule type" value="Genomic_DNA"/>
</dbReference>
<dbReference type="PIRSF" id="PIRSF006268">
    <property type="entry name" value="ApbE"/>
    <property type="match status" value="1"/>
</dbReference>
<evidence type="ECO:0000256" key="2">
    <source>
        <dbReference type="ARBA" id="ARBA00011955"/>
    </source>
</evidence>
<evidence type="ECO:0000313" key="20">
    <source>
        <dbReference type="EMBL" id="NDY94726.1"/>
    </source>
</evidence>
<dbReference type="InterPro" id="IPR024932">
    <property type="entry name" value="ApbE"/>
</dbReference>
<protein>
    <recommendedName>
        <fullName evidence="3 18">FAD:protein FMN transferase</fullName>
        <ecNumber evidence="2 18">2.7.1.180</ecNumber>
    </recommendedName>
    <alternativeName>
        <fullName evidence="15 18">Flavin transferase</fullName>
    </alternativeName>
</protein>
<evidence type="ECO:0000256" key="9">
    <source>
        <dbReference type="ARBA" id="ARBA00022729"/>
    </source>
</evidence>
<keyword evidence="9" id="KW-0732">Signal</keyword>
<evidence type="ECO:0000256" key="14">
    <source>
        <dbReference type="ARBA" id="ARBA00023288"/>
    </source>
</evidence>
<dbReference type="PANTHER" id="PTHR30040:SF2">
    <property type="entry name" value="FAD:PROTEIN FMN TRANSFERASE"/>
    <property type="match status" value="1"/>
</dbReference>
<comment type="similarity">
    <text evidence="1 18">Belongs to the ApbE family.</text>
</comment>
<feature type="binding site" evidence="19">
    <location>
        <position position="256"/>
    </location>
    <ligand>
        <name>Mg(2+)</name>
        <dbReference type="ChEBI" id="CHEBI:18420"/>
    </ligand>
</feature>
<evidence type="ECO:0000256" key="10">
    <source>
        <dbReference type="ARBA" id="ARBA00022827"/>
    </source>
</evidence>
<evidence type="ECO:0000256" key="6">
    <source>
        <dbReference type="ARBA" id="ARBA00022630"/>
    </source>
</evidence>
<evidence type="ECO:0000256" key="17">
    <source>
        <dbReference type="ARBA" id="ARBA00060485"/>
    </source>
</evidence>
<evidence type="ECO:0000313" key="21">
    <source>
        <dbReference type="Proteomes" id="UP000484885"/>
    </source>
</evidence>
<dbReference type="EC" id="2.7.1.180" evidence="2 18"/>
<dbReference type="GO" id="GO:0046872">
    <property type="term" value="F:metal ion binding"/>
    <property type="evidence" value="ECO:0007669"/>
    <property type="project" value="UniProtKB-UniRule"/>
</dbReference>
<evidence type="ECO:0000256" key="12">
    <source>
        <dbReference type="ARBA" id="ARBA00023136"/>
    </source>
</evidence>
<keyword evidence="8 18" id="KW-0479">Metal-binding</keyword>
<dbReference type="AlphaFoldDB" id="A0A845V0A5"/>
<name>A0A845V0A5_9GAMM</name>
<dbReference type="Proteomes" id="UP000484885">
    <property type="component" value="Unassembled WGS sequence"/>
</dbReference>
<feature type="binding site" evidence="19">
    <location>
        <position position="260"/>
    </location>
    <ligand>
        <name>Mg(2+)</name>
        <dbReference type="ChEBI" id="CHEBI:18420"/>
    </ligand>
</feature>
<proteinExistence type="inferred from homology"/>
<accession>A0A845V0A5</accession>
<comment type="caution">
    <text evidence="20">The sequence shown here is derived from an EMBL/GenBank/DDBJ whole genome shotgun (WGS) entry which is preliminary data.</text>
</comment>
<keyword evidence="13" id="KW-0564">Palmitate</keyword>
<keyword evidence="12" id="KW-0472">Membrane</keyword>
<dbReference type="InterPro" id="IPR003374">
    <property type="entry name" value="ApbE-like_sf"/>
</dbReference>
<evidence type="ECO:0000256" key="13">
    <source>
        <dbReference type="ARBA" id="ARBA00023139"/>
    </source>
</evidence>
<gene>
    <name evidence="20" type="ORF">G3I74_03155</name>
</gene>
<evidence type="ECO:0000256" key="11">
    <source>
        <dbReference type="ARBA" id="ARBA00022842"/>
    </source>
</evidence>
<comment type="subcellular location">
    <subcellularLocation>
        <location evidence="17">Cell inner membrane</location>
        <topology evidence="17">Lipid-anchor</topology>
        <orientation evidence="17">Periplasmic side</orientation>
    </subcellularLocation>
</comment>
<feature type="binding site" evidence="19">
    <location>
        <position position="142"/>
    </location>
    <ligand>
        <name>Mg(2+)</name>
        <dbReference type="ChEBI" id="CHEBI:18420"/>
    </ligand>
</feature>
<keyword evidence="7 18" id="KW-0808">Transferase</keyword>
<evidence type="ECO:0000256" key="16">
    <source>
        <dbReference type="ARBA" id="ARBA00048540"/>
    </source>
</evidence>
<evidence type="ECO:0000256" key="8">
    <source>
        <dbReference type="ARBA" id="ARBA00022723"/>
    </source>
</evidence>
<evidence type="ECO:0000256" key="1">
    <source>
        <dbReference type="ARBA" id="ARBA00008282"/>
    </source>
</evidence>
<keyword evidence="4" id="KW-1003">Cell membrane</keyword>
<evidence type="ECO:0000256" key="15">
    <source>
        <dbReference type="ARBA" id="ARBA00031306"/>
    </source>
</evidence>
<evidence type="ECO:0000256" key="4">
    <source>
        <dbReference type="ARBA" id="ARBA00022475"/>
    </source>
</evidence>
<keyword evidence="10 18" id="KW-0274">FAD</keyword>
<keyword evidence="11 18" id="KW-0460">Magnesium</keyword>
<evidence type="ECO:0000256" key="7">
    <source>
        <dbReference type="ARBA" id="ARBA00022679"/>
    </source>
</evidence>
<dbReference type="SUPFAM" id="SSF143631">
    <property type="entry name" value="ApbE-like"/>
    <property type="match status" value="1"/>
</dbReference>
<dbReference type="PANTHER" id="PTHR30040">
    <property type="entry name" value="THIAMINE BIOSYNTHESIS LIPOPROTEIN APBE"/>
    <property type="match status" value="1"/>
</dbReference>
<organism evidence="20 21">
    <name type="scientific">Wenzhouxiangella limi</name>
    <dbReference type="NCBI Taxonomy" id="2707351"/>
    <lineage>
        <taxon>Bacteria</taxon>
        <taxon>Pseudomonadati</taxon>
        <taxon>Pseudomonadota</taxon>
        <taxon>Gammaproteobacteria</taxon>
        <taxon>Chromatiales</taxon>
        <taxon>Wenzhouxiangellaceae</taxon>
        <taxon>Wenzhouxiangella</taxon>
    </lineage>
</organism>
<keyword evidence="21" id="KW-1185">Reference proteome</keyword>
<evidence type="ECO:0000256" key="18">
    <source>
        <dbReference type="PIRNR" id="PIRNR006268"/>
    </source>
</evidence>
<keyword evidence="6 18" id="KW-0285">Flavoprotein</keyword>